<dbReference type="GO" id="GO:0003677">
    <property type="term" value="F:DNA binding"/>
    <property type="evidence" value="ECO:0007669"/>
    <property type="project" value="InterPro"/>
</dbReference>
<sequence>MSATEFIRQLFGELPTLFQDEDELRRLWSRPDTRQALLDTLAEKGYGTQKLKEIGRMVDAEKSDLFDVLAYIAFALPPLSREERVASHRDRLFSDYDYRQREFLGFVLDHYIQDGVGELAQDKLPRLIELKYQTPTDAIAELGSVENIREVFIGFQARLYESA</sequence>
<evidence type="ECO:0000259" key="1">
    <source>
        <dbReference type="Pfam" id="PF08463"/>
    </source>
</evidence>
<dbReference type="InterPro" id="IPR013670">
    <property type="entry name" value="EcoEI_R_C_dom"/>
</dbReference>
<evidence type="ECO:0000313" key="2">
    <source>
        <dbReference type="EMBL" id="SEM21885.1"/>
    </source>
</evidence>
<dbReference type="GO" id="GO:0003824">
    <property type="term" value="F:catalytic activity"/>
    <property type="evidence" value="ECO:0007669"/>
    <property type="project" value="InterPro"/>
</dbReference>
<gene>
    <name evidence="2" type="ORF">SAMN04488129_1352</name>
</gene>
<organism evidence="2 3">
    <name type="scientific">Halomonas daqiaonensis</name>
    <dbReference type="NCBI Taxonomy" id="650850"/>
    <lineage>
        <taxon>Bacteria</taxon>
        <taxon>Pseudomonadati</taxon>
        <taxon>Pseudomonadota</taxon>
        <taxon>Gammaproteobacteria</taxon>
        <taxon>Oceanospirillales</taxon>
        <taxon>Halomonadaceae</taxon>
        <taxon>Halomonas</taxon>
    </lineage>
</organism>
<dbReference type="STRING" id="650850.SAMN04488129_1352"/>
<accession>A0A1H7WL80</accession>
<reference evidence="3" key="1">
    <citation type="submission" date="2016-10" db="EMBL/GenBank/DDBJ databases">
        <authorList>
            <person name="Varghese N."/>
            <person name="Submissions S."/>
        </authorList>
    </citation>
    <scope>NUCLEOTIDE SEQUENCE [LARGE SCALE GENOMIC DNA]</scope>
    <source>
        <strain evidence="3">CGMCC 1.9150</strain>
    </source>
</reference>
<dbReference type="EMBL" id="FOBC01000035">
    <property type="protein sequence ID" value="SEM21885.1"/>
    <property type="molecule type" value="Genomic_DNA"/>
</dbReference>
<dbReference type="AlphaFoldDB" id="A0A1H7WL80"/>
<protein>
    <submittedName>
        <fullName evidence="2">EcoEI R protein C-terminal domain-containing protein</fullName>
    </submittedName>
</protein>
<feature type="domain" description="EcoEI R protein C-terminal" evidence="1">
    <location>
        <begin position="5"/>
        <end position="160"/>
    </location>
</feature>
<proteinExistence type="predicted"/>
<dbReference type="GO" id="GO:0006304">
    <property type="term" value="P:DNA modification"/>
    <property type="evidence" value="ECO:0007669"/>
    <property type="project" value="InterPro"/>
</dbReference>
<dbReference type="Pfam" id="PF08463">
    <property type="entry name" value="EcoEI_R_C"/>
    <property type="match status" value="1"/>
</dbReference>
<keyword evidence="3" id="KW-1185">Reference proteome</keyword>
<evidence type="ECO:0000313" key="3">
    <source>
        <dbReference type="Proteomes" id="UP000198807"/>
    </source>
</evidence>
<dbReference type="Proteomes" id="UP000198807">
    <property type="component" value="Unassembled WGS sequence"/>
</dbReference>
<name>A0A1H7WL80_9GAMM</name>